<name>A0A2M7RJN7_9BACT</name>
<dbReference type="Gene3D" id="3.30.56.10">
    <property type="match status" value="2"/>
</dbReference>
<dbReference type="PANTHER" id="PTHR10947:SF0">
    <property type="entry name" value="PHENYLALANINE--TRNA LIGASE BETA SUBUNIT"/>
    <property type="match status" value="1"/>
</dbReference>
<dbReference type="InterPro" id="IPR005121">
    <property type="entry name" value="Fdx_antiC-bd"/>
</dbReference>
<dbReference type="InterPro" id="IPR009061">
    <property type="entry name" value="DNA-bd_dom_put_sf"/>
</dbReference>
<dbReference type="EMBL" id="PFMD01000024">
    <property type="protein sequence ID" value="PIY96924.1"/>
    <property type="molecule type" value="Genomic_DNA"/>
</dbReference>
<keyword evidence="7 15" id="KW-0479">Metal-binding</keyword>
<feature type="binding site" evidence="15">
    <location>
        <position position="473"/>
    </location>
    <ligand>
        <name>Mg(2+)</name>
        <dbReference type="ChEBI" id="CHEBI:18420"/>
        <note>shared with alpha subunit</note>
    </ligand>
</feature>
<evidence type="ECO:0000313" key="20">
    <source>
        <dbReference type="EMBL" id="PIY96924.1"/>
    </source>
</evidence>
<evidence type="ECO:0000259" key="18">
    <source>
        <dbReference type="PROSITE" id="PS51447"/>
    </source>
</evidence>
<gene>
    <name evidence="15" type="primary">pheT</name>
    <name evidence="20" type="ORF">COY66_02010</name>
</gene>
<dbReference type="InterPro" id="IPR020825">
    <property type="entry name" value="Phe-tRNA_synthase-like_B3/B4"/>
</dbReference>
<dbReference type="SMART" id="SM00874">
    <property type="entry name" value="B5"/>
    <property type="match status" value="1"/>
</dbReference>
<evidence type="ECO:0000256" key="1">
    <source>
        <dbReference type="ARBA" id="ARBA00004496"/>
    </source>
</evidence>
<dbReference type="Pfam" id="PF03147">
    <property type="entry name" value="FDX-ACB"/>
    <property type="match status" value="1"/>
</dbReference>
<dbReference type="InterPro" id="IPR045864">
    <property type="entry name" value="aa-tRNA-synth_II/BPL/LPL"/>
</dbReference>
<dbReference type="SUPFAM" id="SSF54991">
    <property type="entry name" value="Anticodon-binding domain of PheRS"/>
    <property type="match status" value="1"/>
</dbReference>
<dbReference type="EC" id="6.1.1.20" evidence="15"/>
<dbReference type="GO" id="GO:0006432">
    <property type="term" value="P:phenylalanyl-tRNA aminoacylation"/>
    <property type="evidence" value="ECO:0007669"/>
    <property type="project" value="UniProtKB-UniRule"/>
</dbReference>
<dbReference type="PROSITE" id="PS51447">
    <property type="entry name" value="FDX_ACB"/>
    <property type="match status" value="1"/>
</dbReference>
<protein>
    <recommendedName>
        <fullName evidence="15">Phenylalanine--tRNA ligase beta subunit</fullName>
        <ecNumber evidence="15">6.1.1.20</ecNumber>
    </recommendedName>
    <alternativeName>
        <fullName evidence="15">Phenylalanyl-tRNA synthetase beta subunit</fullName>
        <shortName evidence="15">PheRS</shortName>
    </alternativeName>
</protein>
<dbReference type="AlphaFoldDB" id="A0A2M7RJN7"/>
<feature type="domain" description="TRNA-binding" evidence="17">
    <location>
        <begin position="39"/>
        <end position="151"/>
    </location>
</feature>
<keyword evidence="12 15" id="KW-0648">Protein biosynthesis</keyword>
<comment type="similarity">
    <text evidence="2 15">Belongs to the phenylalanyl-tRNA synthetase beta subunit family. Type 1 subfamily.</text>
</comment>
<dbReference type="NCBIfam" id="TIGR00472">
    <property type="entry name" value="pheT_bact"/>
    <property type="match status" value="1"/>
</dbReference>
<feature type="domain" description="FDX-ACB" evidence="18">
    <location>
        <begin position="710"/>
        <end position="803"/>
    </location>
</feature>
<dbReference type="Pfam" id="PF03484">
    <property type="entry name" value="B5"/>
    <property type="match status" value="1"/>
</dbReference>
<dbReference type="InterPro" id="IPR012340">
    <property type="entry name" value="NA-bd_OB-fold"/>
</dbReference>
<dbReference type="HAMAP" id="MF_00283">
    <property type="entry name" value="Phe_tRNA_synth_beta1"/>
    <property type="match status" value="1"/>
</dbReference>
<keyword evidence="4 15" id="KW-0963">Cytoplasm</keyword>
<evidence type="ECO:0000256" key="10">
    <source>
        <dbReference type="ARBA" id="ARBA00022842"/>
    </source>
</evidence>
<dbReference type="InterPro" id="IPR004532">
    <property type="entry name" value="Phe-tRNA-ligase_IIc_bsu_bact"/>
</dbReference>
<keyword evidence="11 16" id="KW-0694">RNA-binding</keyword>
<evidence type="ECO:0000256" key="4">
    <source>
        <dbReference type="ARBA" id="ARBA00022490"/>
    </source>
</evidence>
<accession>A0A2M7RJN7</accession>
<keyword evidence="5 16" id="KW-0820">tRNA-binding</keyword>
<dbReference type="Gene3D" id="3.50.40.10">
    <property type="entry name" value="Phenylalanyl-trna Synthetase, Chain B, domain 3"/>
    <property type="match status" value="1"/>
</dbReference>
<comment type="subunit">
    <text evidence="3 15">Tetramer of two alpha and two beta subunits.</text>
</comment>
<dbReference type="SUPFAM" id="SSF50249">
    <property type="entry name" value="Nucleic acid-binding proteins"/>
    <property type="match status" value="1"/>
</dbReference>
<evidence type="ECO:0000256" key="15">
    <source>
        <dbReference type="HAMAP-Rule" id="MF_00283"/>
    </source>
</evidence>
<feature type="binding site" evidence="15">
    <location>
        <position position="463"/>
    </location>
    <ligand>
        <name>Mg(2+)</name>
        <dbReference type="ChEBI" id="CHEBI:18420"/>
        <note>shared with alpha subunit</note>
    </ligand>
</feature>
<keyword evidence="9 15" id="KW-0067">ATP-binding</keyword>
<evidence type="ECO:0000256" key="12">
    <source>
        <dbReference type="ARBA" id="ARBA00022917"/>
    </source>
</evidence>
<comment type="cofactor">
    <cofactor evidence="15">
        <name>Mg(2+)</name>
        <dbReference type="ChEBI" id="CHEBI:18420"/>
    </cofactor>
    <text evidence="15">Binds 2 magnesium ions per tetramer.</text>
</comment>
<evidence type="ECO:0000256" key="5">
    <source>
        <dbReference type="ARBA" id="ARBA00022555"/>
    </source>
</evidence>
<dbReference type="CDD" id="cd02796">
    <property type="entry name" value="tRNA_bind_bactPheRS"/>
    <property type="match status" value="1"/>
</dbReference>
<evidence type="ECO:0000313" key="21">
    <source>
        <dbReference type="Proteomes" id="UP000230779"/>
    </source>
</evidence>
<comment type="caution">
    <text evidence="20">The sequence shown here is derived from an EMBL/GenBank/DDBJ whole genome shotgun (WGS) entry which is preliminary data.</text>
</comment>
<dbReference type="PROSITE" id="PS51483">
    <property type="entry name" value="B5"/>
    <property type="match status" value="1"/>
</dbReference>
<evidence type="ECO:0000259" key="17">
    <source>
        <dbReference type="PROSITE" id="PS50886"/>
    </source>
</evidence>
<evidence type="ECO:0000256" key="7">
    <source>
        <dbReference type="ARBA" id="ARBA00022723"/>
    </source>
</evidence>
<dbReference type="PANTHER" id="PTHR10947">
    <property type="entry name" value="PHENYLALANYL-TRNA SYNTHETASE BETA CHAIN AND LEUCINE-RICH REPEAT-CONTAINING PROTEIN 47"/>
    <property type="match status" value="1"/>
</dbReference>
<dbReference type="Proteomes" id="UP000230779">
    <property type="component" value="Unassembled WGS sequence"/>
</dbReference>
<evidence type="ECO:0000256" key="11">
    <source>
        <dbReference type="ARBA" id="ARBA00022884"/>
    </source>
</evidence>
<comment type="subcellular location">
    <subcellularLocation>
        <location evidence="1 15">Cytoplasm</location>
    </subcellularLocation>
</comment>
<feature type="binding site" evidence="15">
    <location>
        <position position="469"/>
    </location>
    <ligand>
        <name>Mg(2+)</name>
        <dbReference type="ChEBI" id="CHEBI:18420"/>
        <note>shared with alpha subunit</note>
    </ligand>
</feature>
<dbReference type="SUPFAM" id="SSF55681">
    <property type="entry name" value="Class II aaRS and biotin synthetases"/>
    <property type="match status" value="1"/>
</dbReference>
<evidence type="ECO:0000256" key="14">
    <source>
        <dbReference type="ARBA" id="ARBA00049255"/>
    </source>
</evidence>
<dbReference type="GO" id="GO:0005524">
    <property type="term" value="F:ATP binding"/>
    <property type="evidence" value="ECO:0007669"/>
    <property type="project" value="UniProtKB-UniRule"/>
</dbReference>
<dbReference type="GO" id="GO:0009328">
    <property type="term" value="C:phenylalanine-tRNA ligase complex"/>
    <property type="evidence" value="ECO:0007669"/>
    <property type="project" value="TreeGrafter"/>
</dbReference>
<dbReference type="InterPro" id="IPR045060">
    <property type="entry name" value="Phe-tRNA-ligase_IIc_bsu"/>
</dbReference>
<dbReference type="InterPro" id="IPR002547">
    <property type="entry name" value="tRNA-bd_dom"/>
</dbReference>
<dbReference type="NCBIfam" id="NF045760">
    <property type="entry name" value="YtpR"/>
    <property type="match status" value="1"/>
</dbReference>
<dbReference type="GO" id="GO:0000049">
    <property type="term" value="F:tRNA binding"/>
    <property type="evidence" value="ECO:0007669"/>
    <property type="project" value="UniProtKB-UniRule"/>
</dbReference>
<dbReference type="InterPro" id="IPR036690">
    <property type="entry name" value="Fdx_antiC-bd_sf"/>
</dbReference>
<evidence type="ECO:0000256" key="6">
    <source>
        <dbReference type="ARBA" id="ARBA00022598"/>
    </source>
</evidence>
<organism evidence="20 21">
    <name type="scientific">Candidatus Kerfeldbacteria bacterium CG_4_10_14_0_8_um_filter_42_10</name>
    <dbReference type="NCBI Taxonomy" id="2014248"/>
    <lineage>
        <taxon>Bacteria</taxon>
        <taxon>Candidatus Kerfeldiibacteriota</taxon>
    </lineage>
</organism>
<comment type="catalytic activity">
    <reaction evidence="14 15">
        <text>tRNA(Phe) + L-phenylalanine + ATP = L-phenylalanyl-tRNA(Phe) + AMP + diphosphate + H(+)</text>
        <dbReference type="Rhea" id="RHEA:19413"/>
        <dbReference type="Rhea" id="RHEA-COMP:9668"/>
        <dbReference type="Rhea" id="RHEA-COMP:9699"/>
        <dbReference type="ChEBI" id="CHEBI:15378"/>
        <dbReference type="ChEBI" id="CHEBI:30616"/>
        <dbReference type="ChEBI" id="CHEBI:33019"/>
        <dbReference type="ChEBI" id="CHEBI:58095"/>
        <dbReference type="ChEBI" id="CHEBI:78442"/>
        <dbReference type="ChEBI" id="CHEBI:78531"/>
        <dbReference type="ChEBI" id="CHEBI:456215"/>
        <dbReference type="EC" id="6.1.1.20"/>
    </reaction>
</comment>
<evidence type="ECO:0000256" key="8">
    <source>
        <dbReference type="ARBA" id="ARBA00022741"/>
    </source>
</evidence>
<feature type="binding site" evidence="15">
    <location>
        <position position="472"/>
    </location>
    <ligand>
        <name>Mg(2+)</name>
        <dbReference type="ChEBI" id="CHEBI:18420"/>
        <note>shared with alpha subunit</note>
    </ligand>
</feature>
<dbReference type="SMART" id="SM00873">
    <property type="entry name" value="B3_4"/>
    <property type="match status" value="1"/>
</dbReference>
<evidence type="ECO:0000256" key="16">
    <source>
        <dbReference type="PROSITE-ProRule" id="PRU00209"/>
    </source>
</evidence>
<sequence>MKISLNWLKDYTDLELTPEKLAEELTMRSVEVNAIEKTNPGLDKVIVGKVLKVIKHPNADKLNLVTVDVGKKKLEVVCGGSNITEKSVGWKVPVALVGSELPGGLKIAKANIRGMDSQGMLCSAEELGLPKQGEREILVLDSQTPVGNKVGETPAFRVQNLQDIVLDLDVLANRPDLLSHLGVAREIAAITKKQFRFKKRETADEPSHQKEVKISVKDQKLCPRYSALVISGIKIGPSPKWLSSRLEAVGIRSLNNVVDLTNYIMMDQGQPLHAFDYDKIIGKTMVVRAAKPGERVKTLDGKIWSLNKGMAIIEDGKRLIDLAGIMGGADSEVSADTQTIILQAAVFDSTNIRQTSRVLGHRTEAVARYEKSVDLTQTLAVLVHSYSLLKELIPSVVLEQVIDIGNWKLMNKNVKLEFSAVEQLLGVKITPSEIIAILESLGLRALKKGKTEVTWEIPSYRPDLNIPEDLIEEVGRIWGYNKIPETVPQGELKPPLEPPLLALSTRIKQILKGKGFQEVYNYSFISKDLFTKVGLMPAQHVEIENPLSQDQQYLRTEHISGLLQNVVRNFKNYDQINLFELSEVYFPAKSEKPPHEASLLSGVMAAPEGKQDTFFQLKGVVTELFAELNVAAESDLLQKEGQGECPYWKMYDQKKSLKFLAKGKVIATLASVSKSVLQKYGLDREVCFFTVFIEELLKTKAAVKIFETLPRFPSVMLDSAFIIDEKILYRDIKKLIEKTGKPLLKKVELFDVYTGKQMMPNKKSLAVHLQYRSEERTLSLEEAQAVHQKIIKALENNFKAQIRAK</sequence>
<keyword evidence="10 15" id="KW-0460">Magnesium</keyword>
<dbReference type="InterPro" id="IPR005147">
    <property type="entry name" value="tRNA_synthase_B5-dom"/>
</dbReference>
<dbReference type="GO" id="GO:0004826">
    <property type="term" value="F:phenylalanine-tRNA ligase activity"/>
    <property type="evidence" value="ECO:0007669"/>
    <property type="project" value="UniProtKB-UniRule"/>
</dbReference>
<dbReference type="InterPro" id="IPR005146">
    <property type="entry name" value="B3/B4_tRNA-bd"/>
</dbReference>
<evidence type="ECO:0000256" key="3">
    <source>
        <dbReference type="ARBA" id="ARBA00011209"/>
    </source>
</evidence>
<dbReference type="FunFam" id="2.40.50.140:FF:000045">
    <property type="entry name" value="Phenylalanine--tRNA ligase beta subunit"/>
    <property type="match status" value="1"/>
</dbReference>
<dbReference type="SUPFAM" id="SSF46955">
    <property type="entry name" value="Putative DNA-binding domain"/>
    <property type="match status" value="1"/>
</dbReference>
<proteinExistence type="inferred from homology"/>
<keyword evidence="6 15" id="KW-0436">Ligase</keyword>
<dbReference type="GO" id="GO:0000287">
    <property type="term" value="F:magnesium ion binding"/>
    <property type="evidence" value="ECO:0007669"/>
    <property type="project" value="UniProtKB-UniRule"/>
</dbReference>
<dbReference type="Gene3D" id="2.40.50.140">
    <property type="entry name" value="Nucleic acid-binding proteins"/>
    <property type="match status" value="1"/>
</dbReference>
<dbReference type="SUPFAM" id="SSF56037">
    <property type="entry name" value="PheT/TilS domain"/>
    <property type="match status" value="1"/>
</dbReference>
<keyword evidence="13 15" id="KW-0030">Aminoacyl-tRNA synthetase</keyword>
<evidence type="ECO:0000256" key="13">
    <source>
        <dbReference type="ARBA" id="ARBA00023146"/>
    </source>
</evidence>
<evidence type="ECO:0000259" key="19">
    <source>
        <dbReference type="PROSITE" id="PS51483"/>
    </source>
</evidence>
<dbReference type="InterPro" id="IPR041616">
    <property type="entry name" value="PheRS_beta_core"/>
</dbReference>
<dbReference type="Pfam" id="PF17759">
    <property type="entry name" value="tRNA_synthFbeta"/>
    <property type="match status" value="1"/>
</dbReference>
<dbReference type="Pfam" id="PF01588">
    <property type="entry name" value="tRNA_bind"/>
    <property type="match status" value="1"/>
</dbReference>
<feature type="domain" description="B5" evidence="19">
    <location>
        <begin position="409"/>
        <end position="485"/>
    </location>
</feature>
<keyword evidence="8 15" id="KW-0547">Nucleotide-binding</keyword>
<reference evidence="20 21" key="1">
    <citation type="submission" date="2017-09" db="EMBL/GenBank/DDBJ databases">
        <title>Depth-based differentiation of microbial function through sediment-hosted aquifers and enrichment of novel symbionts in the deep terrestrial subsurface.</title>
        <authorList>
            <person name="Probst A.J."/>
            <person name="Ladd B."/>
            <person name="Jarett J.K."/>
            <person name="Geller-Mcgrath D.E."/>
            <person name="Sieber C.M."/>
            <person name="Emerson J.B."/>
            <person name="Anantharaman K."/>
            <person name="Thomas B.C."/>
            <person name="Malmstrom R."/>
            <person name="Stieglmeier M."/>
            <person name="Klingl A."/>
            <person name="Woyke T."/>
            <person name="Ryan C.M."/>
            <person name="Banfield J.F."/>
        </authorList>
    </citation>
    <scope>NUCLEOTIDE SEQUENCE [LARGE SCALE GENOMIC DNA]</scope>
    <source>
        <strain evidence="20">CG_4_10_14_0_8_um_filter_42_10</strain>
    </source>
</reference>
<dbReference type="SMART" id="SM00896">
    <property type="entry name" value="FDX-ACB"/>
    <property type="match status" value="1"/>
</dbReference>
<dbReference type="Gene3D" id="3.30.70.380">
    <property type="entry name" value="Ferrodoxin-fold anticodon-binding domain"/>
    <property type="match status" value="1"/>
</dbReference>
<dbReference type="PROSITE" id="PS50886">
    <property type="entry name" value="TRBD"/>
    <property type="match status" value="1"/>
</dbReference>
<evidence type="ECO:0000256" key="2">
    <source>
        <dbReference type="ARBA" id="ARBA00008653"/>
    </source>
</evidence>
<dbReference type="Pfam" id="PF03483">
    <property type="entry name" value="B3_4"/>
    <property type="match status" value="1"/>
</dbReference>
<dbReference type="InterPro" id="IPR033714">
    <property type="entry name" value="tRNA_bind_bactPheRS"/>
</dbReference>
<dbReference type="Gene3D" id="3.30.930.10">
    <property type="entry name" value="Bira Bifunctional Protein, Domain 2"/>
    <property type="match status" value="1"/>
</dbReference>
<dbReference type="FunFam" id="3.30.70.380:FF:000001">
    <property type="entry name" value="Phenylalanine--tRNA ligase beta subunit"/>
    <property type="match status" value="1"/>
</dbReference>
<evidence type="ECO:0000256" key="9">
    <source>
        <dbReference type="ARBA" id="ARBA00022840"/>
    </source>
</evidence>